<keyword evidence="2" id="KW-1185">Reference proteome</keyword>
<reference evidence="1" key="1">
    <citation type="submission" date="2020-04" db="EMBL/GenBank/DDBJ databases">
        <authorList>
            <person name="Alioto T."/>
            <person name="Alioto T."/>
            <person name="Gomez Garrido J."/>
        </authorList>
    </citation>
    <scope>NUCLEOTIDE SEQUENCE</scope>
    <source>
        <strain evidence="1">A484AB</strain>
    </source>
</reference>
<dbReference type="Proteomes" id="UP001152795">
    <property type="component" value="Unassembled WGS sequence"/>
</dbReference>
<comment type="caution">
    <text evidence="1">The sequence shown here is derived from an EMBL/GenBank/DDBJ whole genome shotgun (WGS) entry which is preliminary data.</text>
</comment>
<evidence type="ECO:0000313" key="2">
    <source>
        <dbReference type="Proteomes" id="UP001152795"/>
    </source>
</evidence>
<sequence length="63" mass="7131">MEGIKLDLTILESRMLAAVSENEHESDIISLRVKPVDMEAVVHNQDEIISRLSEENLSFSQGY</sequence>
<proteinExistence type="predicted"/>
<gene>
    <name evidence="1" type="ORF">PACLA_8A013214</name>
</gene>
<organism evidence="1 2">
    <name type="scientific">Paramuricea clavata</name>
    <name type="common">Red gorgonian</name>
    <name type="synonym">Violescent sea-whip</name>
    <dbReference type="NCBI Taxonomy" id="317549"/>
    <lineage>
        <taxon>Eukaryota</taxon>
        <taxon>Metazoa</taxon>
        <taxon>Cnidaria</taxon>
        <taxon>Anthozoa</taxon>
        <taxon>Octocorallia</taxon>
        <taxon>Malacalcyonacea</taxon>
        <taxon>Plexauridae</taxon>
        <taxon>Paramuricea</taxon>
    </lineage>
</organism>
<accession>A0A7D9K7A7</accession>
<evidence type="ECO:0000313" key="1">
    <source>
        <dbReference type="EMBL" id="CAB4041513.1"/>
    </source>
</evidence>
<protein>
    <submittedName>
        <fullName evidence="1">Uncharacterized protein</fullName>
    </submittedName>
</protein>
<name>A0A7D9K7A7_PARCT</name>
<dbReference type="AlphaFoldDB" id="A0A7D9K7A7"/>
<dbReference type="EMBL" id="CACRXK020028444">
    <property type="protein sequence ID" value="CAB4041513.1"/>
    <property type="molecule type" value="Genomic_DNA"/>
</dbReference>